<dbReference type="Proteomes" id="UP000187406">
    <property type="component" value="Unassembled WGS sequence"/>
</dbReference>
<evidence type="ECO:0000313" key="2">
    <source>
        <dbReference type="Proteomes" id="UP000187406"/>
    </source>
</evidence>
<protein>
    <submittedName>
        <fullName evidence="1">Uncharacterized protein</fullName>
    </submittedName>
</protein>
<dbReference type="AlphaFoldDB" id="A0A1Q3BJB8"/>
<proteinExistence type="predicted"/>
<dbReference type="InParanoid" id="A0A1Q3BJB8"/>
<sequence length="144" mass="15832">MDTAQIVIHDALFATVEEILQGEADCCAHTSPASKKRRLMSIQEPTSTPTPILTPALSVPQLLLEPQSATADNLVVISQSGQDSILYRDSYFASSSLISEGELLSFNFSSVDEELLYSLLHDTNINPQHFILFKRSIFSCGKNN</sequence>
<dbReference type="EMBL" id="BDDD01000596">
    <property type="protein sequence ID" value="GAV67954.1"/>
    <property type="molecule type" value="Genomic_DNA"/>
</dbReference>
<name>A0A1Q3BJB8_CEPFO</name>
<comment type="caution">
    <text evidence="1">The sequence shown here is derived from an EMBL/GenBank/DDBJ whole genome shotgun (WGS) entry which is preliminary data.</text>
</comment>
<organism evidence="1 2">
    <name type="scientific">Cephalotus follicularis</name>
    <name type="common">Albany pitcher plant</name>
    <dbReference type="NCBI Taxonomy" id="3775"/>
    <lineage>
        <taxon>Eukaryota</taxon>
        <taxon>Viridiplantae</taxon>
        <taxon>Streptophyta</taxon>
        <taxon>Embryophyta</taxon>
        <taxon>Tracheophyta</taxon>
        <taxon>Spermatophyta</taxon>
        <taxon>Magnoliopsida</taxon>
        <taxon>eudicotyledons</taxon>
        <taxon>Gunneridae</taxon>
        <taxon>Pentapetalae</taxon>
        <taxon>rosids</taxon>
        <taxon>fabids</taxon>
        <taxon>Oxalidales</taxon>
        <taxon>Cephalotaceae</taxon>
        <taxon>Cephalotus</taxon>
    </lineage>
</organism>
<keyword evidence="2" id="KW-1185">Reference proteome</keyword>
<gene>
    <name evidence="1" type="ORF">CFOL_v3_11457</name>
</gene>
<evidence type="ECO:0000313" key="1">
    <source>
        <dbReference type="EMBL" id="GAV67954.1"/>
    </source>
</evidence>
<reference evidence="2" key="1">
    <citation type="submission" date="2016-04" db="EMBL/GenBank/DDBJ databases">
        <title>Cephalotus genome sequencing.</title>
        <authorList>
            <person name="Fukushima K."/>
            <person name="Hasebe M."/>
            <person name="Fang X."/>
        </authorList>
    </citation>
    <scope>NUCLEOTIDE SEQUENCE [LARGE SCALE GENOMIC DNA]</scope>
    <source>
        <strain evidence="2">cv. St1</strain>
    </source>
</reference>
<accession>A0A1Q3BJB8</accession>